<evidence type="ECO:0000259" key="5">
    <source>
        <dbReference type="PROSITE" id="PS50104"/>
    </source>
</evidence>
<feature type="domain" description="TIR" evidence="5">
    <location>
        <begin position="1"/>
        <end position="130"/>
    </location>
</feature>
<proteinExistence type="predicted"/>
<gene>
    <name evidence="6" type="ORF">C1H46_016959</name>
</gene>
<reference evidence="6 7" key="1">
    <citation type="journal article" date="2019" name="G3 (Bethesda)">
        <title>Sequencing of a Wild Apple (Malus baccata) Genome Unravels the Differences Between Cultivated and Wild Apple Species Regarding Disease Resistance and Cold Tolerance.</title>
        <authorList>
            <person name="Chen X."/>
        </authorList>
    </citation>
    <scope>NUCLEOTIDE SEQUENCE [LARGE SCALE GENOMIC DNA]</scope>
    <source>
        <strain evidence="7">cv. Shandingzi</strain>
        <tissue evidence="6">Leaves</tissue>
    </source>
</reference>
<dbReference type="Gene3D" id="3.40.50.10140">
    <property type="entry name" value="Toll/interleukin-1 receptor homology (TIR) domain"/>
    <property type="match status" value="1"/>
</dbReference>
<dbReference type="Proteomes" id="UP000315295">
    <property type="component" value="Unassembled WGS sequence"/>
</dbReference>
<evidence type="ECO:0000313" key="6">
    <source>
        <dbReference type="EMBL" id="TQD97380.1"/>
    </source>
</evidence>
<dbReference type="InterPro" id="IPR000157">
    <property type="entry name" value="TIR_dom"/>
</dbReference>
<sequence>MYDVFLNFRGEDTRKIFIGQLYRALNQKAINTFIDGEELQKGNDLSELLTAITDSRLSIVVFSENYASSTWCLKELVQILECMDTQKQIVVPVFYKVDPSDIRKLEGSFDAVHKEFIQRGFWYFSVQPFR</sequence>
<dbReference type="GO" id="GO:0061809">
    <property type="term" value="F:NAD+ nucleosidase activity, cyclic ADP-ribose generating"/>
    <property type="evidence" value="ECO:0007669"/>
    <property type="project" value="UniProtKB-EC"/>
</dbReference>
<evidence type="ECO:0000256" key="1">
    <source>
        <dbReference type="ARBA" id="ARBA00011982"/>
    </source>
</evidence>
<protein>
    <recommendedName>
        <fullName evidence="1">ADP-ribosyl cyclase/cyclic ADP-ribose hydrolase</fullName>
        <ecNumber evidence="1">3.2.2.6</ecNumber>
    </recommendedName>
</protein>
<dbReference type="EC" id="3.2.2.6" evidence="1"/>
<keyword evidence="7" id="KW-1185">Reference proteome</keyword>
<evidence type="ECO:0000256" key="3">
    <source>
        <dbReference type="ARBA" id="ARBA00023027"/>
    </source>
</evidence>
<dbReference type="PANTHER" id="PTHR32009:SF39">
    <property type="entry name" value="TIR DOMAIN-CONTAINING PROTEIN"/>
    <property type="match status" value="1"/>
</dbReference>
<evidence type="ECO:0000313" key="7">
    <source>
        <dbReference type="Proteomes" id="UP000315295"/>
    </source>
</evidence>
<keyword evidence="2" id="KW-0378">Hydrolase</keyword>
<evidence type="ECO:0000256" key="4">
    <source>
        <dbReference type="ARBA" id="ARBA00047304"/>
    </source>
</evidence>
<comment type="caution">
    <text evidence="6">The sequence shown here is derived from an EMBL/GenBank/DDBJ whole genome shotgun (WGS) entry which is preliminary data.</text>
</comment>
<dbReference type="PANTHER" id="PTHR32009">
    <property type="entry name" value="TMV RESISTANCE PROTEIN N-LIKE"/>
    <property type="match status" value="1"/>
</dbReference>
<evidence type="ECO:0000256" key="2">
    <source>
        <dbReference type="ARBA" id="ARBA00022801"/>
    </source>
</evidence>
<comment type="catalytic activity">
    <reaction evidence="4">
        <text>NAD(+) + H2O = ADP-D-ribose + nicotinamide + H(+)</text>
        <dbReference type="Rhea" id="RHEA:16301"/>
        <dbReference type="ChEBI" id="CHEBI:15377"/>
        <dbReference type="ChEBI" id="CHEBI:15378"/>
        <dbReference type="ChEBI" id="CHEBI:17154"/>
        <dbReference type="ChEBI" id="CHEBI:57540"/>
        <dbReference type="ChEBI" id="CHEBI:57967"/>
        <dbReference type="EC" id="3.2.2.6"/>
    </reaction>
    <physiologicalReaction direction="left-to-right" evidence="4">
        <dbReference type="Rhea" id="RHEA:16302"/>
    </physiologicalReaction>
</comment>
<name>A0A540MF63_MALBA</name>
<dbReference type="Pfam" id="PF01582">
    <property type="entry name" value="TIR"/>
    <property type="match status" value="1"/>
</dbReference>
<dbReference type="AlphaFoldDB" id="A0A540MF63"/>
<organism evidence="6 7">
    <name type="scientific">Malus baccata</name>
    <name type="common">Siberian crab apple</name>
    <name type="synonym">Pyrus baccata</name>
    <dbReference type="NCBI Taxonomy" id="106549"/>
    <lineage>
        <taxon>Eukaryota</taxon>
        <taxon>Viridiplantae</taxon>
        <taxon>Streptophyta</taxon>
        <taxon>Embryophyta</taxon>
        <taxon>Tracheophyta</taxon>
        <taxon>Spermatophyta</taxon>
        <taxon>Magnoliopsida</taxon>
        <taxon>eudicotyledons</taxon>
        <taxon>Gunneridae</taxon>
        <taxon>Pentapetalae</taxon>
        <taxon>rosids</taxon>
        <taxon>fabids</taxon>
        <taxon>Rosales</taxon>
        <taxon>Rosaceae</taxon>
        <taxon>Amygdaloideae</taxon>
        <taxon>Maleae</taxon>
        <taxon>Malus</taxon>
    </lineage>
</organism>
<dbReference type="InterPro" id="IPR035897">
    <property type="entry name" value="Toll_tir_struct_dom_sf"/>
</dbReference>
<dbReference type="SUPFAM" id="SSF52200">
    <property type="entry name" value="Toll/Interleukin receptor TIR domain"/>
    <property type="match status" value="1"/>
</dbReference>
<dbReference type="SMART" id="SM00255">
    <property type="entry name" value="TIR"/>
    <property type="match status" value="1"/>
</dbReference>
<dbReference type="FunFam" id="3.40.50.10140:FF:000007">
    <property type="entry name" value="Disease resistance protein (TIR-NBS-LRR class)"/>
    <property type="match status" value="1"/>
</dbReference>
<dbReference type="PROSITE" id="PS50104">
    <property type="entry name" value="TIR"/>
    <property type="match status" value="1"/>
</dbReference>
<keyword evidence="3" id="KW-0520">NAD</keyword>
<dbReference type="EMBL" id="VIEB01000273">
    <property type="protein sequence ID" value="TQD97380.1"/>
    <property type="molecule type" value="Genomic_DNA"/>
</dbReference>
<dbReference type="GO" id="GO:0007165">
    <property type="term" value="P:signal transduction"/>
    <property type="evidence" value="ECO:0007669"/>
    <property type="project" value="InterPro"/>
</dbReference>
<accession>A0A540MF63</accession>